<dbReference type="Gene3D" id="2.102.10.10">
    <property type="entry name" value="Rieske [2Fe-2S] iron-sulphur domain"/>
    <property type="match status" value="1"/>
</dbReference>
<gene>
    <name evidence="7" type="ORF">GCM10009001_30800</name>
</gene>
<dbReference type="InterPro" id="IPR017941">
    <property type="entry name" value="Rieske_2Fe-2S"/>
</dbReference>
<keyword evidence="8" id="KW-1185">Reference proteome</keyword>
<name>A0ABP3RJ68_9BACI</name>
<keyword evidence="5" id="KW-1015">Disulfide bond</keyword>
<evidence type="ECO:0000256" key="4">
    <source>
        <dbReference type="ARBA" id="ARBA00023014"/>
    </source>
</evidence>
<dbReference type="InterPro" id="IPR036188">
    <property type="entry name" value="FAD/NAD-bd_sf"/>
</dbReference>
<proteinExistence type="predicted"/>
<dbReference type="Gene3D" id="3.50.50.60">
    <property type="entry name" value="FAD/NAD(P)-binding domain"/>
    <property type="match status" value="1"/>
</dbReference>
<evidence type="ECO:0000256" key="3">
    <source>
        <dbReference type="ARBA" id="ARBA00023004"/>
    </source>
</evidence>
<dbReference type="PRINTS" id="PR00162">
    <property type="entry name" value="RIESKE"/>
</dbReference>
<evidence type="ECO:0000259" key="6">
    <source>
        <dbReference type="PROSITE" id="PS51296"/>
    </source>
</evidence>
<keyword evidence="4" id="KW-0411">Iron-sulfur</keyword>
<dbReference type="PROSITE" id="PS51296">
    <property type="entry name" value="RIESKE"/>
    <property type="match status" value="1"/>
</dbReference>
<evidence type="ECO:0000313" key="7">
    <source>
        <dbReference type="EMBL" id="GAA0611403.1"/>
    </source>
</evidence>
<dbReference type="InterPro" id="IPR006076">
    <property type="entry name" value="FAD-dep_OxRdtase"/>
</dbReference>
<dbReference type="SUPFAM" id="SSF50022">
    <property type="entry name" value="ISP domain"/>
    <property type="match status" value="1"/>
</dbReference>
<dbReference type="Proteomes" id="UP001500866">
    <property type="component" value="Unassembled WGS sequence"/>
</dbReference>
<dbReference type="PANTHER" id="PTHR13847:SF274">
    <property type="entry name" value="RIESKE 2FE-2S IRON-SULFUR PROTEIN YHFW-RELATED"/>
    <property type="match status" value="1"/>
</dbReference>
<dbReference type="Pfam" id="PF00355">
    <property type="entry name" value="Rieske"/>
    <property type="match status" value="1"/>
</dbReference>
<keyword evidence="3" id="KW-0408">Iron</keyword>
<dbReference type="Pfam" id="PF01266">
    <property type="entry name" value="DAO"/>
    <property type="match status" value="1"/>
</dbReference>
<dbReference type="InterPro" id="IPR036922">
    <property type="entry name" value="Rieske_2Fe-2S_sf"/>
</dbReference>
<dbReference type="EMBL" id="BAAADS010000025">
    <property type="protein sequence ID" value="GAA0611403.1"/>
    <property type="molecule type" value="Genomic_DNA"/>
</dbReference>
<reference evidence="8" key="1">
    <citation type="journal article" date="2019" name="Int. J. Syst. Evol. Microbiol.">
        <title>The Global Catalogue of Microorganisms (GCM) 10K type strain sequencing project: providing services to taxonomists for standard genome sequencing and annotation.</title>
        <authorList>
            <consortium name="The Broad Institute Genomics Platform"/>
            <consortium name="The Broad Institute Genome Sequencing Center for Infectious Disease"/>
            <person name="Wu L."/>
            <person name="Ma J."/>
        </authorList>
    </citation>
    <scope>NUCLEOTIDE SEQUENCE [LARGE SCALE GENOMIC DNA]</scope>
    <source>
        <strain evidence="8">JCM 15395</strain>
    </source>
</reference>
<evidence type="ECO:0000313" key="8">
    <source>
        <dbReference type="Proteomes" id="UP001500866"/>
    </source>
</evidence>
<keyword evidence="1" id="KW-0001">2Fe-2S</keyword>
<protein>
    <submittedName>
        <fullName evidence="7">FAD-dependent oxidoreductase</fullName>
    </submittedName>
</protein>
<dbReference type="PANTHER" id="PTHR13847">
    <property type="entry name" value="SARCOSINE DEHYDROGENASE-RELATED"/>
    <property type="match status" value="1"/>
</dbReference>
<evidence type="ECO:0000256" key="2">
    <source>
        <dbReference type="ARBA" id="ARBA00022723"/>
    </source>
</evidence>
<evidence type="ECO:0000256" key="5">
    <source>
        <dbReference type="ARBA" id="ARBA00023157"/>
    </source>
</evidence>
<dbReference type="Gene3D" id="3.30.9.10">
    <property type="entry name" value="D-Amino Acid Oxidase, subunit A, domain 2"/>
    <property type="match status" value="1"/>
</dbReference>
<evidence type="ECO:0000256" key="1">
    <source>
        <dbReference type="ARBA" id="ARBA00022714"/>
    </source>
</evidence>
<dbReference type="InterPro" id="IPR005805">
    <property type="entry name" value="Rieske_Fe-S_prot_C"/>
</dbReference>
<comment type="caution">
    <text evidence="7">The sequence shown here is derived from an EMBL/GenBank/DDBJ whole genome shotgun (WGS) entry which is preliminary data.</text>
</comment>
<keyword evidence="2" id="KW-0479">Metal-binding</keyword>
<organism evidence="7 8">
    <name type="scientific">Virgibacillus siamensis</name>
    <dbReference type="NCBI Taxonomy" id="480071"/>
    <lineage>
        <taxon>Bacteria</taxon>
        <taxon>Bacillati</taxon>
        <taxon>Bacillota</taxon>
        <taxon>Bacilli</taxon>
        <taxon>Bacillales</taxon>
        <taxon>Bacillaceae</taxon>
        <taxon>Virgibacillus</taxon>
    </lineage>
</organism>
<feature type="domain" description="Rieske" evidence="6">
    <location>
        <begin position="423"/>
        <end position="511"/>
    </location>
</feature>
<dbReference type="SUPFAM" id="SSF51905">
    <property type="entry name" value="FAD/NAD(P)-binding domain"/>
    <property type="match status" value="1"/>
</dbReference>
<sequence length="511" mass="57530">MSANIHIPQFPEPYWRDSVNLSTFPQLQESVKTDVGIVGGGITGITAAYLLAEEGLDVTLIDAGVFLNGTTGHTTAKITAQHGLIYDEFSRHFGVEKASMYYQANMEAKQLIENLIDQHEIKCNYQQEDAFVYATSEQYQEKLETEKKAYDDLGISGEFTNSIPLGLSVKGALRMDNQAQFHPLKYLKTIVKEAEKNGAAFYENTTAVDVEYNKHPAIVTRNGQRITCRYVIQASHYPFYDGQGFYPTRMYAERAYVIATKTPKKFPGGIYINAESPSRSIRSAQMDGKEMWLFAGENHKTGQGQSTMEHYDALQQFAEEKFGISEYMYRWSAQDLTTLDKMPYIGPVTGGENSVFVATGFRKWGMTNGTIAARIITDRILKKENPYSELYSPSRFQADPAIRKFVRTNADVGKHLIKGKLEYTNNNIDELTPDSAITTRINGMRAGVYMDKEKNLYAVDTTCKHLGCETHWNSGDRTWDCPCHGSRYSYTGEVLNGPANEPLNKVDINKK</sequence>
<accession>A0ABP3RJ68</accession>